<dbReference type="EMBL" id="ML978121">
    <property type="protein sequence ID" value="KAF2104708.1"/>
    <property type="molecule type" value="Genomic_DNA"/>
</dbReference>
<feature type="signal peptide" evidence="1">
    <location>
        <begin position="1"/>
        <end position="19"/>
    </location>
</feature>
<gene>
    <name evidence="3" type="ORF">NA57DRAFT_70915</name>
</gene>
<evidence type="ECO:0000313" key="3">
    <source>
        <dbReference type="EMBL" id="KAF2104708.1"/>
    </source>
</evidence>
<feature type="chain" id="PRO_5040126260" description="DUF6594 domain-containing protein" evidence="1">
    <location>
        <begin position="20"/>
        <end position="50"/>
    </location>
</feature>
<proteinExistence type="predicted"/>
<keyword evidence="1" id="KW-0732">Signal</keyword>
<sequence length="50" mass="5224">MAFSFIFSTALDIFTTARSVEIFAATAAYASVQVVFVGSTSTINQGANQA</sequence>
<evidence type="ECO:0000313" key="4">
    <source>
        <dbReference type="Proteomes" id="UP000799772"/>
    </source>
</evidence>
<feature type="domain" description="DUF6594" evidence="2">
    <location>
        <begin position="1"/>
        <end position="34"/>
    </location>
</feature>
<dbReference type="InterPro" id="IPR046529">
    <property type="entry name" value="DUF6594"/>
</dbReference>
<comment type="caution">
    <text evidence="3">The sequence shown here is derived from an EMBL/GenBank/DDBJ whole genome shotgun (WGS) entry which is preliminary data.</text>
</comment>
<protein>
    <recommendedName>
        <fullName evidence="2">DUF6594 domain-containing protein</fullName>
    </recommendedName>
</protein>
<keyword evidence="4" id="KW-1185">Reference proteome</keyword>
<dbReference type="Proteomes" id="UP000799772">
    <property type="component" value="Unassembled WGS sequence"/>
</dbReference>
<evidence type="ECO:0000259" key="2">
    <source>
        <dbReference type="Pfam" id="PF20237"/>
    </source>
</evidence>
<reference evidence="3" key="1">
    <citation type="journal article" date="2020" name="Stud. Mycol.">
        <title>101 Dothideomycetes genomes: a test case for predicting lifestyles and emergence of pathogens.</title>
        <authorList>
            <person name="Haridas S."/>
            <person name="Albert R."/>
            <person name="Binder M."/>
            <person name="Bloem J."/>
            <person name="Labutti K."/>
            <person name="Salamov A."/>
            <person name="Andreopoulos B."/>
            <person name="Baker S."/>
            <person name="Barry K."/>
            <person name="Bills G."/>
            <person name="Bluhm B."/>
            <person name="Cannon C."/>
            <person name="Castanera R."/>
            <person name="Culley D."/>
            <person name="Daum C."/>
            <person name="Ezra D."/>
            <person name="Gonzalez J."/>
            <person name="Henrissat B."/>
            <person name="Kuo A."/>
            <person name="Liang C."/>
            <person name="Lipzen A."/>
            <person name="Lutzoni F."/>
            <person name="Magnuson J."/>
            <person name="Mondo S."/>
            <person name="Nolan M."/>
            <person name="Ohm R."/>
            <person name="Pangilinan J."/>
            <person name="Park H.-J."/>
            <person name="Ramirez L."/>
            <person name="Alfaro M."/>
            <person name="Sun H."/>
            <person name="Tritt A."/>
            <person name="Yoshinaga Y."/>
            <person name="Zwiers L.-H."/>
            <person name="Turgeon B."/>
            <person name="Goodwin S."/>
            <person name="Spatafora J."/>
            <person name="Crous P."/>
            <person name="Grigoriev I."/>
        </authorList>
    </citation>
    <scope>NUCLEOTIDE SEQUENCE</scope>
    <source>
        <strain evidence="3">CBS 133067</strain>
    </source>
</reference>
<dbReference type="OrthoDB" id="5342093at2759"/>
<name>A0A9P4IST2_9PEZI</name>
<organism evidence="3 4">
    <name type="scientific">Rhizodiscina lignyota</name>
    <dbReference type="NCBI Taxonomy" id="1504668"/>
    <lineage>
        <taxon>Eukaryota</taxon>
        <taxon>Fungi</taxon>
        <taxon>Dikarya</taxon>
        <taxon>Ascomycota</taxon>
        <taxon>Pezizomycotina</taxon>
        <taxon>Dothideomycetes</taxon>
        <taxon>Pleosporomycetidae</taxon>
        <taxon>Aulographales</taxon>
        <taxon>Rhizodiscinaceae</taxon>
        <taxon>Rhizodiscina</taxon>
    </lineage>
</organism>
<accession>A0A9P4IST2</accession>
<evidence type="ECO:0000256" key="1">
    <source>
        <dbReference type="SAM" id="SignalP"/>
    </source>
</evidence>
<dbReference type="Pfam" id="PF20237">
    <property type="entry name" value="DUF6594"/>
    <property type="match status" value="1"/>
</dbReference>
<dbReference type="AlphaFoldDB" id="A0A9P4IST2"/>